<dbReference type="GO" id="GO:0016285">
    <property type="term" value="F:alanyl aminopeptidase activity"/>
    <property type="evidence" value="ECO:0007669"/>
    <property type="project" value="UniProtKB-EC"/>
</dbReference>
<evidence type="ECO:0000256" key="11">
    <source>
        <dbReference type="ARBA" id="ARBA00022833"/>
    </source>
</evidence>
<dbReference type="GeneID" id="110761289"/>
<accession>A0A6P5SZ62</accession>
<feature type="binding site" evidence="16">
    <location>
        <position position="337"/>
    </location>
    <ligand>
        <name>Zn(2+)</name>
        <dbReference type="ChEBI" id="CHEBI:29105"/>
        <note>catalytic</note>
    </ligand>
</feature>
<keyword evidence="10" id="KW-0256">Endoplasmic reticulum</keyword>
<reference evidence="23" key="1">
    <citation type="submission" date="2025-08" db="UniProtKB">
        <authorList>
            <consortium name="RefSeq"/>
        </authorList>
    </citation>
    <scope>IDENTIFICATION</scope>
</reference>
<dbReference type="GO" id="GO:0016020">
    <property type="term" value="C:membrane"/>
    <property type="evidence" value="ECO:0007669"/>
    <property type="project" value="TreeGrafter"/>
</dbReference>
<dbReference type="RefSeq" id="XP_021819427.1">
    <property type="nucleotide sequence ID" value="XM_021963735.1"/>
</dbReference>
<dbReference type="GO" id="GO:0008270">
    <property type="term" value="F:zinc ion binding"/>
    <property type="evidence" value="ECO:0007669"/>
    <property type="project" value="UniProtKB-UniRule"/>
</dbReference>
<feature type="binding site" evidence="16">
    <location>
        <position position="341"/>
    </location>
    <ligand>
        <name>Zn(2+)</name>
        <dbReference type="ChEBI" id="CHEBI:29105"/>
        <note>catalytic</note>
    </ligand>
</feature>
<evidence type="ECO:0000313" key="22">
    <source>
        <dbReference type="Proteomes" id="UP000515124"/>
    </source>
</evidence>
<keyword evidence="5 18" id="KW-0031">Aminopeptidase</keyword>
<feature type="domain" description="Aminopeptidase N-like N-terminal" evidence="21">
    <location>
        <begin position="47"/>
        <end position="231"/>
    </location>
</feature>
<evidence type="ECO:0000259" key="19">
    <source>
        <dbReference type="Pfam" id="PF01433"/>
    </source>
</evidence>
<evidence type="ECO:0000256" key="2">
    <source>
        <dbReference type="ARBA" id="ARBA00004174"/>
    </source>
</evidence>
<dbReference type="KEGG" id="pavi:110761289"/>
<dbReference type="Gene3D" id="1.25.50.20">
    <property type="match status" value="1"/>
</dbReference>
<sequence>MDKSSKVNNLSPIFNMESSSTSKSSALVHMVEMEQFKGHPRLPKFAVPKRYDITLKPDLTACSFGGSVAVHLDIVSDTRFIVLNAADLSVDAASVSFASSKVLFKPWKVETFEEDEILVLEFGETLPIGSGVLGIGFEGILNDKMKGFYRSTYEHNGEKKNMAVTQFAPVDARRCFPCWDEPAWKATFKIRLDDVPSELVALSNMPIVEEKVDGHLKTVSFQESPIMSTYLAAVVVGLFDYVEDHTSDGVKVRVYCQVGKANQGKFALDVAVKTLEFYKDYFAVPYSLPKLDMVAIPDFPGAMENYGLVTYQETALLFDEQHSAAANKQWVATAVAHELAHQWFGNLVTMEWWTHLWLNEGFATWVSYLATDSLFPEWKMWTKFLDGITRGLKLDGLEGSHPIEVEINHAAEVVEIFDAISYRKGASVIRMLQNYLGAECFQRSLAAYIKKHASSNAKTEDLWAALQEGSGEPVNKLMNSWTQQKGYPVISVKVKDQKLEFEQTQFYSSGSQGDGQWIVPITLCCGSYDVRKSFLLQKKFESFDVKEFLGCSIAETACRGSLCSWIKINVDQIGFYRVKYEQELSAALRNAIEKKHLSATDRFGILDDSFALSMARQQSFASLLTLLGAYREELDCTVLSNLIAISYKLATIAADAVPELLDLINQFFIGLFQCSAEKLGWEPKPGESQLDAMLRGDILTALAVFGHGLTIDEASRRFHAFLHDRNTPLLPPDIRKAVYVAVMQRVSMSNRSGYESLLRVYRETDLREEKTRILRSVASCPDPNIILEVLNFLLSSEVRSQDAVVGLSVSSKGQETAWTWLKDNWEHISKTWGSGYLIRSFLSAIVSPLASFEKVNEVDEFFKSHPNPSIMRTLKQSIEQVQINAKWVQSVQSEKHLADVVTELAHRKY</sequence>
<evidence type="ECO:0000256" key="18">
    <source>
        <dbReference type="RuleBase" id="RU364040"/>
    </source>
</evidence>
<keyword evidence="8 16" id="KW-0479">Metal-binding</keyword>
<dbReference type="GO" id="GO:0042277">
    <property type="term" value="F:peptide binding"/>
    <property type="evidence" value="ECO:0007669"/>
    <property type="project" value="TreeGrafter"/>
</dbReference>
<dbReference type="SUPFAM" id="SSF55486">
    <property type="entry name" value="Metalloproteases ('zincins'), catalytic domain"/>
    <property type="match status" value="1"/>
</dbReference>
<evidence type="ECO:0000256" key="17">
    <source>
        <dbReference type="PIRSR" id="PIRSR634016-4"/>
    </source>
</evidence>
<evidence type="ECO:0000256" key="5">
    <source>
        <dbReference type="ARBA" id="ARBA00022438"/>
    </source>
</evidence>
<evidence type="ECO:0000256" key="9">
    <source>
        <dbReference type="ARBA" id="ARBA00022801"/>
    </source>
</evidence>
<keyword evidence="11 16" id="KW-0862">Zinc</keyword>
<evidence type="ECO:0000256" key="8">
    <source>
        <dbReference type="ARBA" id="ARBA00022723"/>
    </source>
</evidence>
<dbReference type="EC" id="3.4.11.-" evidence="18"/>
<evidence type="ECO:0000256" key="16">
    <source>
        <dbReference type="PIRSR" id="PIRSR634016-3"/>
    </source>
</evidence>
<comment type="subcellular location">
    <subcellularLocation>
        <location evidence="3">Cytoplasm</location>
    </subcellularLocation>
    <subcellularLocation>
        <location evidence="2">Microsome membrane</location>
        <topology evidence="2">Peripheral membrane protein</topology>
    </subcellularLocation>
</comment>
<dbReference type="GO" id="GO:0070006">
    <property type="term" value="F:metalloaminopeptidase activity"/>
    <property type="evidence" value="ECO:0007669"/>
    <property type="project" value="TreeGrafter"/>
</dbReference>
<organism evidence="22 23">
    <name type="scientific">Prunus avium</name>
    <name type="common">Cherry</name>
    <name type="synonym">Cerasus avium</name>
    <dbReference type="NCBI Taxonomy" id="42229"/>
    <lineage>
        <taxon>Eukaryota</taxon>
        <taxon>Viridiplantae</taxon>
        <taxon>Streptophyta</taxon>
        <taxon>Embryophyta</taxon>
        <taxon>Tracheophyta</taxon>
        <taxon>Spermatophyta</taxon>
        <taxon>Magnoliopsida</taxon>
        <taxon>eudicotyledons</taxon>
        <taxon>Gunneridae</taxon>
        <taxon>Pentapetalae</taxon>
        <taxon>rosids</taxon>
        <taxon>fabids</taxon>
        <taxon>Rosales</taxon>
        <taxon>Rosaceae</taxon>
        <taxon>Amygdaloideae</taxon>
        <taxon>Amygdaleae</taxon>
        <taxon>Prunus</taxon>
    </lineage>
</organism>
<dbReference type="Pfam" id="PF17900">
    <property type="entry name" value="Peptidase_M1_N"/>
    <property type="match status" value="1"/>
</dbReference>
<dbReference type="PANTHER" id="PTHR11533:SF174">
    <property type="entry name" value="PUROMYCIN-SENSITIVE AMINOPEPTIDASE-RELATED"/>
    <property type="match status" value="1"/>
</dbReference>
<feature type="binding site" evidence="16">
    <location>
        <position position="360"/>
    </location>
    <ligand>
        <name>Zn(2+)</name>
        <dbReference type="ChEBI" id="CHEBI:29105"/>
        <note>catalytic</note>
    </ligand>
</feature>
<keyword evidence="12" id="KW-0492">Microsome</keyword>
<dbReference type="Proteomes" id="UP000515124">
    <property type="component" value="Unplaced"/>
</dbReference>
<dbReference type="InterPro" id="IPR042097">
    <property type="entry name" value="Aminopeptidase_N-like_N_sf"/>
</dbReference>
<dbReference type="FunFam" id="2.60.40.1730:FF:000009">
    <property type="entry name" value="Aminopeptidase"/>
    <property type="match status" value="1"/>
</dbReference>
<dbReference type="Pfam" id="PF01433">
    <property type="entry name" value="Peptidase_M1"/>
    <property type="match status" value="1"/>
</dbReference>
<evidence type="ECO:0000256" key="13">
    <source>
        <dbReference type="ARBA" id="ARBA00023049"/>
    </source>
</evidence>
<dbReference type="InterPro" id="IPR027268">
    <property type="entry name" value="Peptidase_M4/M1_CTD_sf"/>
</dbReference>
<dbReference type="GO" id="GO:0006508">
    <property type="term" value="P:proteolysis"/>
    <property type="evidence" value="ECO:0007669"/>
    <property type="project" value="UniProtKB-KW"/>
</dbReference>
<keyword evidence="9 18" id="KW-0378">Hydrolase</keyword>
<dbReference type="GO" id="GO:0005737">
    <property type="term" value="C:cytoplasm"/>
    <property type="evidence" value="ECO:0007669"/>
    <property type="project" value="UniProtKB-SubCell"/>
</dbReference>
<dbReference type="InterPro" id="IPR045357">
    <property type="entry name" value="Aminopeptidase_N-like_N"/>
</dbReference>
<dbReference type="InterPro" id="IPR014782">
    <property type="entry name" value="Peptidase_M1_dom"/>
</dbReference>
<dbReference type="FunFam" id="1.25.50.20:FF:000002">
    <property type="entry name" value="Aminopeptidase"/>
    <property type="match status" value="1"/>
</dbReference>
<evidence type="ECO:0000256" key="7">
    <source>
        <dbReference type="ARBA" id="ARBA00022670"/>
    </source>
</evidence>
<keyword evidence="22" id="KW-1185">Reference proteome</keyword>
<evidence type="ECO:0000259" key="21">
    <source>
        <dbReference type="Pfam" id="PF17900"/>
    </source>
</evidence>
<evidence type="ECO:0000259" key="20">
    <source>
        <dbReference type="Pfam" id="PF11838"/>
    </source>
</evidence>
<dbReference type="Gene3D" id="2.60.40.1730">
    <property type="entry name" value="tricorn interacting facor f3 domain"/>
    <property type="match status" value="1"/>
</dbReference>
<feature type="domain" description="ERAP1-like C-terminal" evidence="20">
    <location>
        <begin position="565"/>
        <end position="882"/>
    </location>
</feature>
<dbReference type="InterPro" id="IPR024571">
    <property type="entry name" value="ERAP1-like_C_dom"/>
</dbReference>
<evidence type="ECO:0000256" key="3">
    <source>
        <dbReference type="ARBA" id="ARBA00004496"/>
    </source>
</evidence>
<proteinExistence type="inferred from homology"/>
<evidence type="ECO:0000256" key="6">
    <source>
        <dbReference type="ARBA" id="ARBA00022490"/>
    </source>
</evidence>
<dbReference type="SUPFAM" id="SSF63737">
    <property type="entry name" value="Leukotriene A4 hydrolase N-terminal domain"/>
    <property type="match status" value="1"/>
</dbReference>
<feature type="site" description="Transition state stabilizer" evidence="17">
    <location>
        <position position="422"/>
    </location>
</feature>
<keyword evidence="7 18" id="KW-0645">Protease</keyword>
<dbReference type="GO" id="GO:0005615">
    <property type="term" value="C:extracellular space"/>
    <property type="evidence" value="ECO:0007669"/>
    <property type="project" value="TreeGrafter"/>
</dbReference>
<dbReference type="PRINTS" id="PR00756">
    <property type="entry name" value="ALADIPTASE"/>
</dbReference>
<dbReference type="FunFam" id="1.10.390.10:FF:000001">
    <property type="entry name" value="Aminopeptidase"/>
    <property type="match status" value="1"/>
</dbReference>
<evidence type="ECO:0000256" key="12">
    <source>
        <dbReference type="ARBA" id="ARBA00022848"/>
    </source>
</evidence>
<comment type="cofactor">
    <cofactor evidence="16 18">
        <name>Zn(2+)</name>
        <dbReference type="ChEBI" id="CHEBI:29105"/>
    </cofactor>
    <text evidence="16 18">Binds 1 zinc ion per subunit.</text>
</comment>
<evidence type="ECO:0000256" key="4">
    <source>
        <dbReference type="ARBA" id="ARBA00010136"/>
    </source>
</evidence>
<evidence type="ECO:0000256" key="10">
    <source>
        <dbReference type="ARBA" id="ARBA00022824"/>
    </source>
</evidence>
<dbReference type="FunFam" id="2.60.40.1910:FF:000007">
    <property type="entry name" value="Aminopeptidase"/>
    <property type="match status" value="1"/>
</dbReference>
<dbReference type="InterPro" id="IPR034016">
    <property type="entry name" value="M1_APN-typ"/>
</dbReference>
<dbReference type="Gene3D" id="2.60.40.1910">
    <property type="match status" value="1"/>
</dbReference>
<keyword evidence="6" id="KW-0963">Cytoplasm</keyword>
<comment type="catalytic activity">
    <reaction evidence="1">
        <text>Release of an N-terminal amino acid, Xaa-|-Yaa- from a peptide, amide or arylamide. Xaa is preferably Ala, but may be most amino acids including Pro (slow action). When a terminal hydrophobic residue is followed by a prolyl residue, the two may be released as an intact Xaa-Pro dipeptide.</text>
        <dbReference type="EC" id="3.4.11.2"/>
    </reaction>
</comment>
<gene>
    <name evidence="23" type="primary">LOC110761289</name>
</gene>
<dbReference type="CDD" id="cd09601">
    <property type="entry name" value="M1_APN-Q_like"/>
    <property type="match status" value="1"/>
</dbReference>
<dbReference type="GO" id="GO:0043171">
    <property type="term" value="P:peptide catabolic process"/>
    <property type="evidence" value="ECO:0007669"/>
    <property type="project" value="TreeGrafter"/>
</dbReference>
<dbReference type="InterPro" id="IPR001930">
    <property type="entry name" value="Peptidase_M1"/>
</dbReference>
<evidence type="ECO:0000256" key="15">
    <source>
        <dbReference type="PIRSR" id="PIRSR634016-1"/>
    </source>
</evidence>
<protein>
    <recommendedName>
        <fullName evidence="18">Aminopeptidase</fullName>
        <ecNumber evidence="18">3.4.11.-</ecNumber>
    </recommendedName>
</protein>
<keyword evidence="13 18" id="KW-0482">Metalloprotease</keyword>
<dbReference type="PANTHER" id="PTHR11533">
    <property type="entry name" value="PROTEASE M1 ZINC METALLOPROTEASE"/>
    <property type="match status" value="1"/>
</dbReference>
<evidence type="ECO:0000256" key="1">
    <source>
        <dbReference type="ARBA" id="ARBA00000098"/>
    </source>
</evidence>
<comment type="similarity">
    <text evidence="4 18">Belongs to the peptidase M1 family.</text>
</comment>
<dbReference type="InterPro" id="IPR050344">
    <property type="entry name" value="Peptidase_M1_aminopeptidases"/>
</dbReference>
<dbReference type="Pfam" id="PF11838">
    <property type="entry name" value="ERAP1_C"/>
    <property type="match status" value="1"/>
</dbReference>
<evidence type="ECO:0000313" key="23">
    <source>
        <dbReference type="RefSeq" id="XP_021819427.1"/>
    </source>
</evidence>
<feature type="active site" description="Proton acceptor" evidence="15">
    <location>
        <position position="338"/>
    </location>
</feature>
<name>A0A6P5SZ62_PRUAV</name>
<evidence type="ECO:0000256" key="14">
    <source>
        <dbReference type="ARBA" id="ARBA00023136"/>
    </source>
</evidence>
<keyword evidence="14" id="KW-0472">Membrane</keyword>
<dbReference type="Gene3D" id="1.10.390.10">
    <property type="entry name" value="Neutral Protease Domain 2"/>
    <property type="match status" value="1"/>
</dbReference>
<dbReference type="AlphaFoldDB" id="A0A6P5SZ62"/>
<feature type="domain" description="Peptidase M1 membrane alanine aminopeptidase" evidence="19">
    <location>
        <begin position="266"/>
        <end position="481"/>
    </location>
</feature>